<dbReference type="AlphaFoldDB" id="A0A0F9CY75"/>
<feature type="non-terminal residue" evidence="2">
    <location>
        <position position="1"/>
    </location>
</feature>
<comment type="caution">
    <text evidence="2">The sequence shown here is derived from an EMBL/GenBank/DDBJ whole genome shotgun (WGS) entry which is preliminary data.</text>
</comment>
<feature type="transmembrane region" description="Helical" evidence="1">
    <location>
        <begin position="6"/>
        <end position="29"/>
    </location>
</feature>
<keyword evidence="1" id="KW-0472">Membrane</keyword>
<keyword evidence="1" id="KW-0812">Transmembrane</keyword>
<gene>
    <name evidence="2" type="ORF">LCGC14_2612240</name>
</gene>
<evidence type="ECO:0000313" key="2">
    <source>
        <dbReference type="EMBL" id="KKL04818.1"/>
    </source>
</evidence>
<feature type="transmembrane region" description="Helical" evidence="1">
    <location>
        <begin position="73"/>
        <end position="94"/>
    </location>
</feature>
<organism evidence="2">
    <name type="scientific">marine sediment metagenome</name>
    <dbReference type="NCBI Taxonomy" id="412755"/>
    <lineage>
        <taxon>unclassified sequences</taxon>
        <taxon>metagenomes</taxon>
        <taxon>ecological metagenomes</taxon>
    </lineage>
</organism>
<sequence length="135" mass="14390">GDVGGGALAGGVVFGALGVWTWLAAVATLLYKRTVIPHKLPPREIEEEYVWWLVAALYAYILAAGSIGVARWLFAVFMALSLPFFAYALVGGWRTMRRHAQKQRHVAHLAVALLTGVLALSAGVALVVLVVVAPA</sequence>
<protein>
    <submittedName>
        <fullName evidence="2">Uncharacterized protein</fullName>
    </submittedName>
</protein>
<feature type="transmembrane region" description="Helical" evidence="1">
    <location>
        <begin position="106"/>
        <end position="133"/>
    </location>
</feature>
<name>A0A0F9CY75_9ZZZZ</name>
<evidence type="ECO:0000256" key="1">
    <source>
        <dbReference type="SAM" id="Phobius"/>
    </source>
</evidence>
<feature type="transmembrane region" description="Helical" evidence="1">
    <location>
        <begin position="49"/>
        <end position="67"/>
    </location>
</feature>
<accession>A0A0F9CY75</accession>
<reference evidence="2" key="1">
    <citation type="journal article" date="2015" name="Nature">
        <title>Complex archaea that bridge the gap between prokaryotes and eukaryotes.</title>
        <authorList>
            <person name="Spang A."/>
            <person name="Saw J.H."/>
            <person name="Jorgensen S.L."/>
            <person name="Zaremba-Niedzwiedzka K."/>
            <person name="Martijn J."/>
            <person name="Lind A.E."/>
            <person name="van Eijk R."/>
            <person name="Schleper C."/>
            <person name="Guy L."/>
            <person name="Ettema T.J."/>
        </authorList>
    </citation>
    <scope>NUCLEOTIDE SEQUENCE</scope>
</reference>
<dbReference type="EMBL" id="LAZR01044372">
    <property type="protein sequence ID" value="KKL04818.1"/>
    <property type="molecule type" value="Genomic_DNA"/>
</dbReference>
<proteinExistence type="predicted"/>
<keyword evidence="1" id="KW-1133">Transmembrane helix</keyword>